<gene>
    <name evidence="2" type="ORF">L228DRAFT_269096</name>
</gene>
<evidence type="ECO:0000256" key="1">
    <source>
        <dbReference type="SAM" id="MobiDB-lite"/>
    </source>
</evidence>
<reference evidence="2 3" key="1">
    <citation type="journal article" date="2016" name="Fungal Biol.">
        <title>The genome of Xylona heveae provides a window into fungal endophytism.</title>
        <authorList>
            <person name="Gazis R."/>
            <person name="Kuo A."/>
            <person name="Riley R."/>
            <person name="LaButti K."/>
            <person name="Lipzen A."/>
            <person name="Lin J."/>
            <person name="Amirebrahimi M."/>
            <person name="Hesse C.N."/>
            <person name="Spatafora J.W."/>
            <person name="Henrissat B."/>
            <person name="Hainaut M."/>
            <person name="Grigoriev I.V."/>
            <person name="Hibbett D.S."/>
        </authorList>
    </citation>
    <scope>NUCLEOTIDE SEQUENCE [LARGE SCALE GENOMIC DNA]</scope>
    <source>
        <strain evidence="2 3">TC161</strain>
    </source>
</reference>
<dbReference type="Proteomes" id="UP000076632">
    <property type="component" value="Unassembled WGS sequence"/>
</dbReference>
<dbReference type="SUPFAM" id="SSF81901">
    <property type="entry name" value="HCP-like"/>
    <property type="match status" value="2"/>
</dbReference>
<evidence type="ECO:0000313" key="2">
    <source>
        <dbReference type="EMBL" id="KZF21629.1"/>
    </source>
</evidence>
<proteinExistence type="predicted"/>
<accession>A0A165G1F7</accession>
<name>A0A165G1F7_XYLHT</name>
<feature type="region of interest" description="Disordered" evidence="1">
    <location>
        <begin position="31"/>
        <end position="67"/>
    </location>
</feature>
<dbReference type="InParanoid" id="A0A165G1F7"/>
<keyword evidence="3" id="KW-1185">Reference proteome</keyword>
<organism evidence="2 3">
    <name type="scientific">Xylona heveae (strain CBS 132557 / TC161)</name>
    <dbReference type="NCBI Taxonomy" id="1328760"/>
    <lineage>
        <taxon>Eukaryota</taxon>
        <taxon>Fungi</taxon>
        <taxon>Dikarya</taxon>
        <taxon>Ascomycota</taxon>
        <taxon>Pezizomycotina</taxon>
        <taxon>Xylonomycetes</taxon>
        <taxon>Xylonales</taxon>
        <taxon>Xylonaceae</taxon>
        <taxon>Xylona</taxon>
    </lineage>
</organism>
<evidence type="ECO:0000313" key="3">
    <source>
        <dbReference type="Proteomes" id="UP000076632"/>
    </source>
</evidence>
<dbReference type="RefSeq" id="XP_018187184.1">
    <property type="nucleotide sequence ID" value="XM_018335233.1"/>
</dbReference>
<dbReference type="Gene3D" id="1.25.40.10">
    <property type="entry name" value="Tetratricopeptide repeat domain"/>
    <property type="match status" value="1"/>
</dbReference>
<dbReference type="GeneID" id="28900370"/>
<dbReference type="OrthoDB" id="5379420at2759"/>
<dbReference type="EMBL" id="KV407460">
    <property type="protein sequence ID" value="KZF21629.1"/>
    <property type="molecule type" value="Genomic_DNA"/>
</dbReference>
<dbReference type="AlphaFoldDB" id="A0A165G1F7"/>
<sequence length="433" mass="47981">MASTRISGSLRALVQKSSKCPRLISAKGRNFHNTTFQSARPKPRPAPSTRLRQAQVPIPDLNPNGDKSEIDSFLQRCTNLAEEIKAISISSATAFEFLRAFNEHGQNPPVKYIRSLCERFGVSPSNIFALAIIVNREGPGQGQIIARSLLNAAASLGDPSAAIHAMHSNTMDTRAQNPLYYREMQAHLAGFVKEDSNPLGLVAAGNLNEKQGKNDIALKLYERAIVLAQVPENNTMPESSVGLGGTPLLQAYIALARVKNSALKDKEGARAAYEKAAELDSPDAYYHLALLMDNHASDQYRDHLLIAASSGYTQAAYRLGLYYLQLKDSDTSSKTALGKNQDERERLALEWFDLGAAANDKNSIINVILLCKLRSLHVKSQAWLFKIKSSRHLSQDPVIAEIQRMWEDKNCDLEDFRIFLDQYNKDATKTRPD</sequence>
<dbReference type="OMA" id="ACHNLGA"/>
<dbReference type="InterPro" id="IPR011990">
    <property type="entry name" value="TPR-like_helical_dom_sf"/>
</dbReference>
<evidence type="ECO:0008006" key="4">
    <source>
        <dbReference type="Google" id="ProtNLM"/>
    </source>
</evidence>
<dbReference type="STRING" id="1328760.A0A165G1F7"/>
<protein>
    <recommendedName>
        <fullName evidence="4">HCP-like protein</fullName>
    </recommendedName>
</protein>